<accession>A0A3P9HR97</accession>
<evidence type="ECO:0008006" key="3">
    <source>
        <dbReference type="Google" id="ProtNLM"/>
    </source>
</evidence>
<reference evidence="1 2" key="2">
    <citation type="submission" date="2017-04" db="EMBL/GenBank/DDBJ databases">
        <title>CpG methylation of centromeres and impact of large insertions on vertebrate speciation.</title>
        <authorList>
            <person name="Ichikawa K."/>
            <person name="Yoshimura J."/>
            <person name="Morishita S."/>
        </authorList>
    </citation>
    <scope>NUCLEOTIDE SEQUENCE</scope>
    <source>
        <strain evidence="1 2">HSOK</strain>
    </source>
</reference>
<evidence type="ECO:0000313" key="2">
    <source>
        <dbReference type="Proteomes" id="UP000265200"/>
    </source>
</evidence>
<sequence>MHNNSPSHALRNISASLAAMDRKGDKLMVWPPSSPDINPVQNLWSIIIIGGWEAVHIQTGSETLKKITSSMAATKSGVLFQM</sequence>
<reference evidence="1" key="4">
    <citation type="submission" date="2025-09" db="UniProtKB">
        <authorList>
            <consortium name="Ensembl"/>
        </authorList>
    </citation>
    <scope>IDENTIFICATION</scope>
    <source>
        <strain evidence="1">HSOK</strain>
    </source>
</reference>
<dbReference type="Proteomes" id="UP000265200">
    <property type="component" value="Chromosome 24"/>
</dbReference>
<dbReference type="Ensembl" id="ENSORLT00015031703.1">
    <property type="protein sequence ID" value="ENSORLP00015010252.1"/>
    <property type="gene ID" value="ENSORLG00015011057.1"/>
</dbReference>
<proteinExistence type="predicted"/>
<protein>
    <recommendedName>
        <fullName evidence="3">Tc1-like transposase DDE domain-containing protein</fullName>
    </recommendedName>
</protein>
<organism evidence="1 2">
    <name type="scientific">Oryzias latipes</name>
    <name type="common">Japanese rice fish</name>
    <name type="synonym">Japanese killifish</name>
    <dbReference type="NCBI Taxonomy" id="8090"/>
    <lineage>
        <taxon>Eukaryota</taxon>
        <taxon>Metazoa</taxon>
        <taxon>Chordata</taxon>
        <taxon>Craniata</taxon>
        <taxon>Vertebrata</taxon>
        <taxon>Euteleostomi</taxon>
        <taxon>Actinopterygii</taxon>
        <taxon>Neopterygii</taxon>
        <taxon>Teleostei</taxon>
        <taxon>Neoteleostei</taxon>
        <taxon>Acanthomorphata</taxon>
        <taxon>Ovalentaria</taxon>
        <taxon>Atherinomorphae</taxon>
        <taxon>Beloniformes</taxon>
        <taxon>Adrianichthyidae</taxon>
        <taxon>Oryziinae</taxon>
        <taxon>Oryzias</taxon>
    </lineage>
</organism>
<dbReference type="GO" id="GO:0003676">
    <property type="term" value="F:nucleic acid binding"/>
    <property type="evidence" value="ECO:0007669"/>
    <property type="project" value="InterPro"/>
</dbReference>
<dbReference type="AlphaFoldDB" id="A0A3P9HR97"/>
<reference evidence="1" key="3">
    <citation type="submission" date="2025-08" db="UniProtKB">
        <authorList>
            <consortium name="Ensembl"/>
        </authorList>
    </citation>
    <scope>IDENTIFICATION</scope>
    <source>
        <strain evidence="1">HSOK</strain>
    </source>
</reference>
<reference key="1">
    <citation type="journal article" date="2007" name="Nature">
        <title>The medaka draft genome and insights into vertebrate genome evolution.</title>
        <authorList>
            <person name="Kasahara M."/>
            <person name="Naruse K."/>
            <person name="Sasaki S."/>
            <person name="Nakatani Y."/>
            <person name="Qu W."/>
            <person name="Ahsan B."/>
            <person name="Yamada T."/>
            <person name="Nagayasu Y."/>
            <person name="Doi K."/>
            <person name="Kasai Y."/>
            <person name="Jindo T."/>
            <person name="Kobayashi D."/>
            <person name="Shimada A."/>
            <person name="Toyoda A."/>
            <person name="Kuroki Y."/>
            <person name="Fujiyama A."/>
            <person name="Sasaki T."/>
            <person name="Shimizu A."/>
            <person name="Asakawa S."/>
            <person name="Shimizu N."/>
            <person name="Hashimoto S."/>
            <person name="Yang J."/>
            <person name="Lee Y."/>
            <person name="Matsushima K."/>
            <person name="Sugano S."/>
            <person name="Sakaizumi M."/>
            <person name="Narita T."/>
            <person name="Ohishi K."/>
            <person name="Haga S."/>
            <person name="Ohta F."/>
            <person name="Nomoto H."/>
            <person name="Nogata K."/>
            <person name="Morishita T."/>
            <person name="Endo T."/>
            <person name="Shin-I T."/>
            <person name="Takeda H."/>
            <person name="Morishita S."/>
            <person name="Kohara Y."/>
        </authorList>
    </citation>
    <scope>NUCLEOTIDE SEQUENCE [LARGE SCALE GENOMIC DNA]</scope>
    <source>
        <strain>Hd-rR</strain>
    </source>
</reference>
<name>A0A3P9HR97_ORYLA</name>
<evidence type="ECO:0000313" key="1">
    <source>
        <dbReference type="Ensembl" id="ENSORLP00015010252.1"/>
    </source>
</evidence>
<dbReference type="InterPro" id="IPR036397">
    <property type="entry name" value="RNaseH_sf"/>
</dbReference>
<dbReference type="Gene3D" id="3.30.420.10">
    <property type="entry name" value="Ribonuclease H-like superfamily/Ribonuclease H"/>
    <property type="match status" value="1"/>
</dbReference>